<dbReference type="EMBL" id="JACGCI010000008">
    <property type="protein sequence ID" value="KAF6762019.1"/>
    <property type="molecule type" value="Genomic_DNA"/>
</dbReference>
<dbReference type="Gene3D" id="3.40.630.10">
    <property type="entry name" value="Zn peptidases"/>
    <property type="match status" value="1"/>
</dbReference>
<dbReference type="SUPFAM" id="SSF53187">
    <property type="entry name" value="Zn-dependent exopeptidases"/>
    <property type="match status" value="1"/>
</dbReference>
<evidence type="ECO:0000313" key="6">
    <source>
        <dbReference type="EMBL" id="KAF6762019.1"/>
    </source>
</evidence>
<evidence type="ECO:0000313" key="7">
    <source>
        <dbReference type="Proteomes" id="UP000521943"/>
    </source>
</evidence>
<dbReference type="InterPro" id="IPR003137">
    <property type="entry name" value="PA_domain"/>
</dbReference>
<dbReference type="Pfam" id="PF02225">
    <property type="entry name" value="PA"/>
    <property type="match status" value="1"/>
</dbReference>
<feature type="coiled-coil region" evidence="2">
    <location>
        <begin position="658"/>
        <end position="685"/>
    </location>
</feature>
<dbReference type="Pfam" id="PF04389">
    <property type="entry name" value="Peptidase_M28"/>
    <property type="match status" value="1"/>
</dbReference>
<name>A0A8H6MDM6_9AGAR</name>
<evidence type="ECO:0000259" key="3">
    <source>
        <dbReference type="Pfam" id="PF02225"/>
    </source>
</evidence>
<dbReference type="SUPFAM" id="SSF52025">
    <property type="entry name" value="PA domain"/>
    <property type="match status" value="1"/>
</dbReference>
<feature type="domain" description="Transferrin receptor-like dimerisation" evidence="4">
    <location>
        <begin position="757"/>
        <end position="840"/>
    </location>
</feature>
<feature type="domain" description="Peptidase M28" evidence="5">
    <location>
        <begin position="382"/>
        <end position="526"/>
    </location>
</feature>
<dbReference type="Gene3D" id="3.50.30.30">
    <property type="match status" value="1"/>
</dbReference>
<evidence type="ECO:0000256" key="2">
    <source>
        <dbReference type="SAM" id="Coils"/>
    </source>
</evidence>
<dbReference type="Gene3D" id="1.20.930.40">
    <property type="entry name" value="Transferrin receptor-like, dimerisation domain"/>
    <property type="match status" value="1"/>
</dbReference>
<dbReference type="AlphaFoldDB" id="A0A8H6MDM6"/>
<evidence type="ECO:0000256" key="1">
    <source>
        <dbReference type="ARBA" id="ARBA00005634"/>
    </source>
</evidence>
<comment type="similarity">
    <text evidence="1">Belongs to the peptidase M28 family. M28B subfamily.</text>
</comment>
<dbReference type="CDD" id="cd02121">
    <property type="entry name" value="PA_GCPII_like"/>
    <property type="match status" value="1"/>
</dbReference>
<protein>
    <submittedName>
        <fullName evidence="6">Zn-dependent exopeptidase</fullName>
    </submittedName>
</protein>
<dbReference type="SUPFAM" id="SSF47672">
    <property type="entry name" value="Transferrin receptor-like dimerisation domain"/>
    <property type="match status" value="1"/>
</dbReference>
<feature type="domain" description="PA" evidence="3">
    <location>
        <begin position="211"/>
        <end position="287"/>
    </location>
</feature>
<dbReference type="InterPro" id="IPR007484">
    <property type="entry name" value="Peptidase_M28"/>
</dbReference>
<keyword evidence="7" id="KW-1185">Reference proteome</keyword>
<keyword evidence="2" id="KW-0175">Coiled coil</keyword>
<reference evidence="6 7" key="1">
    <citation type="submission" date="2020-07" db="EMBL/GenBank/DDBJ databases">
        <title>Comparative genomics of pyrophilous fungi reveals a link between fire events and developmental genes.</title>
        <authorList>
            <consortium name="DOE Joint Genome Institute"/>
            <person name="Steindorff A.S."/>
            <person name="Carver A."/>
            <person name="Calhoun S."/>
            <person name="Stillman K."/>
            <person name="Liu H."/>
            <person name="Lipzen A."/>
            <person name="Pangilinan J."/>
            <person name="Labutti K."/>
            <person name="Bruns T.D."/>
            <person name="Grigoriev I.V."/>
        </authorList>
    </citation>
    <scope>NUCLEOTIDE SEQUENCE [LARGE SCALE GENOMIC DNA]</scope>
    <source>
        <strain evidence="6 7">CBS 144469</strain>
    </source>
</reference>
<proteinExistence type="inferred from homology"/>
<accession>A0A8H6MDM6</accession>
<dbReference type="InterPro" id="IPR039373">
    <property type="entry name" value="Peptidase_M28B"/>
</dbReference>
<dbReference type="InterPro" id="IPR046450">
    <property type="entry name" value="PA_dom_sf"/>
</dbReference>
<gene>
    <name evidence="6" type="ORF">DFP72DRAFT_877781</name>
</gene>
<dbReference type="CDD" id="cd08022">
    <property type="entry name" value="M28_PSMA_like"/>
    <property type="match status" value="1"/>
</dbReference>
<dbReference type="GO" id="GO:0004180">
    <property type="term" value="F:carboxypeptidase activity"/>
    <property type="evidence" value="ECO:0007669"/>
    <property type="project" value="TreeGrafter"/>
</dbReference>
<evidence type="ECO:0000259" key="5">
    <source>
        <dbReference type="Pfam" id="PF04389"/>
    </source>
</evidence>
<dbReference type="Proteomes" id="UP000521943">
    <property type="component" value="Unassembled WGS sequence"/>
</dbReference>
<organism evidence="6 7">
    <name type="scientific">Ephemerocybe angulata</name>
    <dbReference type="NCBI Taxonomy" id="980116"/>
    <lineage>
        <taxon>Eukaryota</taxon>
        <taxon>Fungi</taxon>
        <taxon>Dikarya</taxon>
        <taxon>Basidiomycota</taxon>
        <taxon>Agaricomycotina</taxon>
        <taxon>Agaricomycetes</taxon>
        <taxon>Agaricomycetidae</taxon>
        <taxon>Agaricales</taxon>
        <taxon>Agaricineae</taxon>
        <taxon>Psathyrellaceae</taxon>
        <taxon>Ephemerocybe</taxon>
    </lineage>
</organism>
<dbReference type="Pfam" id="PF04253">
    <property type="entry name" value="TFR_dimer"/>
    <property type="match status" value="1"/>
</dbReference>
<comment type="caution">
    <text evidence="6">The sequence shown here is derived from an EMBL/GenBank/DDBJ whole genome shotgun (WGS) entry which is preliminary data.</text>
</comment>
<sequence length="853" mass="94277">MAKSQAGIPPSTAFALTPSIWQPSWKRYACVAGACFLVCVCVSFKGSHHRRRENMVPFPLLSEKVEELFLTVPNAKSALEASREFASRPHLAGSKEDFQDAKVILELFQKELMIGQPKESPIFEAGSWESRHSTLDLTGHSAPAHPRAWIDTYHPVLDTPLYRSLRLLSSNGSVLYEANLVEDGDPLDPDAAKYMDAVPTWHGSSFDGTATGQFVYANYGTQEDYLELVRKGVNLKGKIVIARYGDIIRGLKVKGAEELGAAGVVLYSDPRDDGYVTEENGYESYPQGPARNPTAVERGTVQYMSLYPGDPTTPGYPSYKNATRQKGTSIPSIPSLPISWNNAQLFLSKLGPAKYPSLDGKVSKDFIELVNHVDVKATPIWNTMAAIPGHINDEVVILGCHRDAWVLGAGDPVSGTVSLREIVRGYGALLRVGWKPLRTIIIASWDGEEYGLMGSTEWGEDFHPWISKHVVAYLNVDMSAFGSTWRVGGSPSLADVIKRTALDVPHPTKVGKTLWDARDDHGPFDGNKTGHLGKESGILPAVPAAEFAIVPLGSGTDFTVFLQRIGLSALMGWTAVYHYHSVYDSQRWQELYGDPTFERHVAVAKHLGLLALRLADSILLPLNTTRYAFELDSYLDHVAGLPLPSDSSDLGALDFSDLKKSIKSLQNASLELDKEKAEAEKVFREHLDKPPRHLQDGTPHSPAPHHYIYCLYHGTVDFVRALVGIGPRFDQPEHLSMKLTTSEALALHHSHFPSLDFIKAAKRVARINKKLKFFETGFISEEGIKDREWYKHLGVAPGKWLGYGATTFPALSEAITIEKNRAQAVHEAERLKVMIDALAERTRPRKGESEDEE</sequence>
<dbReference type="OrthoDB" id="5841748at2759"/>
<evidence type="ECO:0000259" key="4">
    <source>
        <dbReference type="Pfam" id="PF04253"/>
    </source>
</evidence>
<dbReference type="PANTHER" id="PTHR10404:SF46">
    <property type="entry name" value="VACUOLAR PROTEIN SORTING-ASSOCIATED PROTEIN 70"/>
    <property type="match status" value="1"/>
</dbReference>
<dbReference type="InterPro" id="IPR007365">
    <property type="entry name" value="TFR-like_dimer_dom"/>
</dbReference>
<dbReference type="InterPro" id="IPR036757">
    <property type="entry name" value="TFR-like_dimer_dom_sf"/>
</dbReference>
<dbReference type="FunFam" id="3.40.630.10:FF:000101">
    <property type="entry name" value="N-acetylated alpha-linked acidic dipeptidase like 1"/>
    <property type="match status" value="1"/>
</dbReference>
<dbReference type="PANTHER" id="PTHR10404">
    <property type="entry name" value="N-ACETYLATED-ALPHA-LINKED ACIDIC DIPEPTIDASE"/>
    <property type="match status" value="1"/>
</dbReference>